<sequence>MAKTRNPRKPTKENHQNQNHHPQNPEKPPSWTVVRSLLTCKHLQTQLQQQEQQKKQPQQEQKKQEQPTEQSSKKCKKMKCSGSLCSNTKVMHRPEPSSPEDHKKRASMGSCNNDGSSSRSMKAPLNELNGAVVSSSSSSSLSVSSNSPSIGGSFRGRPFRRLSGCYECRMVVDPLLGFTRDPSLRATICSCPECGEIFMKPENLELHQAVRHAVSELGPEDTSKNIVEIIFQSSWLKKQSPVCKIDRILKVHNTTKTISRFEEYRDSIKAKATKLPKKHARCIADGNELLRFHCTTFVCSLGLNGSSNLCNSIPNCNVCRIIKNGFKVTGASAGEVVGKGILTTATSGKAHDNAGVAPDDDKRAMLVCRVIAGRVKKSLEGGSVEEYDSVGGAAGVYSNLDELYVFNPRAILPCFVVIYNGF</sequence>
<dbReference type="PROSITE" id="PS00028">
    <property type="entry name" value="ZINC_FINGER_C2H2_1"/>
    <property type="match status" value="1"/>
</dbReference>
<dbReference type="GO" id="GO:0008270">
    <property type="term" value="F:zinc ion binding"/>
    <property type="evidence" value="ECO:0007669"/>
    <property type="project" value="UniProtKB-KW"/>
</dbReference>
<dbReference type="PROSITE" id="PS50157">
    <property type="entry name" value="ZINC_FINGER_C2H2_2"/>
    <property type="match status" value="1"/>
</dbReference>
<evidence type="ECO:0000259" key="3">
    <source>
        <dbReference type="PROSITE" id="PS50157"/>
    </source>
</evidence>
<accession>A0A5B7BJF8</accession>
<name>A0A5B7BJF8_DAVIN</name>
<keyword evidence="1" id="KW-0479">Metal-binding</keyword>
<dbReference type="PANTHER" id="PTHR31681">
    <property type="entry name" value="C2H2-LIKE ZINC FINGER PROTEIN"/>
    <property type="match status" value="1"/>
</dbReference>
<evidence type="ECO:0000313" key="4">
    <source>
        <dbReference type="EMBL" id="MPA69080.1"/>
    </source>
</evidence>
<keyword evidence="1" id="KW-0862">Zinc</keyword>
<organism evidence="4">
    <name type="scientific">Davidia involucrata</name>
    <name type="common">Dove tree</name>
    <dbReference type="NCBI Taxonomy" id="16924"/>
    <lineage>
        <taxon>Eukaryota</taxon>
        <taxon>Viridiplantae</taxon>
        <taxon>Streptophyta</taxon>
        <taxon>Embryophyta</taxon>
        <taxon>Tracheophyta</taxon>
        <taxon>Spermatophyta</taxon>
        <taxon>Magnoliopsida</taxon>
        <taxon>eudicotyledons</taxon>
        <taxon>Gunneridae</taxon>
        <taxon>Pentapetalae</taxon>
        <taxon>asterids</taxon>
        <taxon>Cornales</taxon>
        <taxon>Nyssaceae</taxon>
        <taxon>Davidia</taxon>
    </lineage>
</organism>
<dbReference type="SUPFAM" id="SSF56399">
    <property type="entry name" value="ADP-ribosylation"/>
    <property type="match status" value="1"/>
</dbReference>
<dbReference type="Gene3D" id="3.90.228.10">
    <property type="match status" value="1"/>
</dbReference>
<dbReference type="InterPro" id="IPR013087">
    <property type="entry name" value="Znf_C2H2_type"/>
</dbReference>
<reference evidence="4" key="1">
    <citation type="submission" date="2019-08" db="EMBL/GenBank/DDBJ databases">
        <title>Reference gene set and small RNA set construction with multiple tissues from Davidia involucrata Baill.</title>
        <authorList>
            <person name="Yang H."/>
            <person name="Zhou C."/>
            <person name="Li G."/>
            <person name="Wang J."/>
            <person name="Gao P."/>
            <person name="Wang M."/>
            <person name="Wang R."/>
            <person name="Zhao Y."/>
        </authorList>
    </citation>
    <scope>NUCLEOTIDE SEQUENCE</scope>
    <source>
        <tissue evidence="4">Mixed with DoveR01_LX</tissue>
    </source>
</reference>
<dbReference type="EMBL" id="GHES01038521">
    <property type="protein sequence ID" value="MPA69080.1"/>
    <property type="molecule type" value="Transcribed_RNA"/>
</dbReference>
<feature type="region of interest" description="Disordered" evidence="2">
    <location>
        <begin position="1"/>
        <end position="122"/>
    </location>
</feature>
<feature type="domain" description="C2H2-type" evidence="3">
    <location>
        <begin position="189"/>
        <end position="217"/>
    </location>
</feature>
<proteinExistence type="predicted"/>
<gene>
    <name evidence="4" type="ORF">Din_038521</name>
</gene>
<evidence type="ECO:0000256" key="1">
    <source>
        <dbReference type="PROSITE-ProRule" id="PRU00042"/>
    </source>
</evidence>
<dbReference type="AlphaFoldDB" id="A0A5B7BJF8"/>
<protein>
    <recommendedName>
        <fullName evidence="3">C2H2-type domain-containing protein</fullName>
    </recommendedName>
</protein>
<feature type="compositionally biased region" description="Low complexity" evidence="2">
    <location>
        <begin position="43"/>
        <end position="59"/>
    </location>
</feature>
<feature type="compositionally biased region" description="Basic and acidic residues" evidence="2">
    <location>
        <begin position="92"/>
        <end position="103"/>
    </location>
</feature>
<dbReference type="PANTHER" id="PTHR31681:SF3">
    <property type="entry name" value="OS04G0690100 PROTEIN"/>
    <property type="match status" value="1"/>
</dbReference>
<evidence type="ECO:0000256" key="2">
    <source>
        <dbReference type="SAM" id="MobiDB-lite"/>
    </source>
</evidence>
<keyword evidence="1" id="KW-0863">Zinc-finger</keyword>
<feature type="compositionally biased region" description="Polar residues" evidence="2">
    <location>
        <begin position="109"/>
        <end position="120"/>
    </location>
</feature>